<sequence length="435" mass="48751">MGGSIVEQEIVIKANNISKIYKLYAKPEDRIKEAFSVFGTKEYHKDHFALKNVSLEIKRGETVGIIGKNGSGKSTLLKILADVLSPTNGTVFVHGKVTSLLELGAGFNPEYSGIENIYLNGTIMGYSKEQMNGKMKSILDFADIGEYVHQSVKTYSSGMFARLAFSVMVHLDPDILIVDEALSVGDIFFQQKCNMYMKNNMKNTTKLLVTHDMNSIANLADRCFVLDKGQVVFQGEPLESIEYYIKSLHTETFGSTVKDEVNILSNADKTSEILASWNEVDRDKLGGALEVRIDKYLIEVNDELYKGYIQEGDEISIQFSVVTEKDIDSAIFGYIISDKFGNNIFGENTVTSGFKSLILKKNKSIVVTMQIAWPEIKEGEYFLTLGIGEGEHELQHIIQCWAHNVHKFDCITPKKTIHCLFNNKIKDVQLLEIGT</sequence>
<dbReference type="InterPro" id="IPR015860">
    <property type="entry name" value="ABC_transpr_TagH-like"/>
</dbReference>
<evidence type="ECO:0000256" key="2">
    <source>
        <dbReference type="ARBA" id="ARBA00022448"/>
    </source>
</evidence>
<accession>A0ABS7BVP6</accession>
<reference evidence="7 8" key="1">
    <citation type="submission" date="2021-07" db="EMBL/GenBank/DDBJ databases">
        <title>Paenibacillus radiodurans sp. nov., isolated from the southeastern edge of Tengger Desert.</title>
        <authorList>
            <person name="Zhang G."/>
        </authorList>
    </citation>
    <scope>NUCLEOTIDE SEQUENCE [LARGE SCALE GENOMIC DNA]</scope>
    <source>
        <strain evidence="7 8">CCM 7311</strain>
    </source>
</reference>
<evidence type="ECO:0000313" key="8">
    <source>
        <dbReference type="Proteomes" id="UP001519887"/>
    </source>
</evidence>
<dbReference type="CDD" id="cd03220">
    <property type="entry name" value="ABC_KpsT_Wzt"/>
    <property type="match status" value="1"/>
</dbReference>
<dbReference type="Gene3D" id="2.70.50.60">
    <property type="entry name" value="abc- transporter (atp binding component) like domain"/>
    <property type="match status" value="1"/>
</dbReference>
<keyword evidence="8" id="KW-1185">Reference proteome</keyword>
<dbReference type="Pfam" id="PF14524">
    <property type="entry name" value="Wzt_C"/>
    <property type="match status" value="1"/>
</dbReference>
<comment type="caution">
    <text evidence="7">The sequence shown here is derived from an EMBL/GenBank/DDBJ whole genome shotgun (WGS) entry which is preliminary data.</text>
</comment>
<keyword evidence="3" id="KW-0547">Nucleotide-binding</keyword>
<gene>
    <name evidence="7" type="ORF">K0U00_01470</name>
</gene>
<evidence type="ECO:0000313" key="7">
    <source>
        <dbReference type="EMBL" id="MBW7452711.1"/>
    </source>
</evidence>
<dbReference type="GO" id="GO:0005524">
    <property type="term" value="F:ATP binding"/>
    <property type="evidence" value="ECO:0007669"/>
    <property type="project" value="UniProtKB-KW"/>
</dbReference>
<dbReference type="InterPro" id="IPR003593">
    <property type="entry name" value="AAA+_ATPase"/>
</dbReference>
<proteinExistence type="inferred from homology"/>
<dbReference type="PANTHER" id="PTHR46743:SF2">
    <property type="entry name" value="TEICHOIC ACIDS EXPORT ATP-BINDING PROTEIN TAGH"/>
    <property type="match status" value="1"/>
</dbReference>
<comment type="similarity">
    <text evidence="1">Belongs to the ABC transporter superfamily.</text>
</comment>
<evidence type="ECO:0000256" key="5">
    <source>
        <dbReference type="ARBA" id="ARBA00022967"/>
    </source>
</evidence>
<keyword evidence="4 7" id="KW-0067">ATP-binding</keyword>
<dbReference type="SUPFAM" id="SSF52540">
    <property type="entry name" value="P-loop containing nucleoside triphosphate hydrolases"/>
    <property type="match status" value="1"/>
</dbReference>
<dbReference type="PROSITE" id="PS00211">
    <property type="entry name" value="ABC_TRANSPORTER_1"/>
    <property type="match status" value="1"/>
</dbReference>
<dbReference type="EMBL" id="JAHZIK010000013">
    <property type="protein sequence ID" value="MBW7452711.1"/>
    <property type="molecule type" value="Genomic_DNA"/>
</dbReference>
<dbReference type="Gene3D" id="3.40.50.300">
    <property type="entry name" value="P-loop containing nucleotide triphosphate hydrolases"/>
    <property type="match status" value="1"/>
</dbReference>
<dbReference type="CDD" id="cd10147">
    <property type="entry name" value="Wzt_C-like"/>
    <property type="match status" value="1"/>
</dbReference>
<feature type="domain" description="ABC transporter" evidence="6">
    <location>
        <begin position="12"/>
        <end position="253"/>
    </location>
</feature>
<evidence type="ECO:0000256" key="3">
    <source>
        <dbReference type="ARBA" id="ARBA00022741"/>
    </source>
</evidence>
<evidence type="ECO:0000256" key="4">
    <source>
        <dbReference type="ARBA" id="ARBA00022840"/>
    </source>
</evidence>
<dbReference type="PANTHER" id="PTHR46743">
    <property type="entry name" value="TEICHOIC ACIDS EXPORT ATP-BINDING PROTEIN TAGH"/>
    <property type="match status" value="1"/>
</dbReference>
<dbReference type="InterPro" id="IPR050683">
    <property type="entry name" value="Bact_Polysacc_Export_ATP-bd"/>
</dbReference>
<dbReference type="SMART" id="SM00382">
    <property type="entry name" value="AAA"/>
    <property type="match status" value="1"/>
</dbReference>
<keyword evidence="2" id="KW-0813">Transport</keyword>
<protein>
    <submittedName>
        <fullName evidence="7">ABC transporter ATP-binding protein</fullName>
    </submittedName>
</protein>
<dbReference type="InterPro" id="IPR029439">
    <property type="entry name" value="Wzt_C"/>
</dbReference>
<evidence type="ECO:0000256" key="1">
    <source>
        <dbReference type="ARBA" id="ARBA00005417"/>
    </source>
</evidence>
<dbReference type="PROSITE" id="PS50893">
    <property type="entry name" value="ABC_TRANSPORTER_2"/>
    <property type="match status" value="1"/>
</dbReference>
<dbReference type="InterPro" id="IPR017871">
    <property type="entry name" value="ABC_transporter-like_CS"/>
</dbReference>
<organism evidence="7 8">
    <name type="scientific">Paenibacillus sepulcri</name>
    <dbReference type="NCBI Taxonomy" id="359917"/>
    <lineage>
        <taxon>Bacteria</taxon>
        <taxon>Bacillati</taxon>
        <taxon>Bacillota</taxon>
        <taxon>Bacilli</taxon>
        <taxon>Bacillales</taxon>
        <taxon>Paenibacillaceae</taxon>
        <taxon>Paenibacillus</taxon>
    </lineage>
</organism>
<dbReference type="InterPro" id="IPR027417">
    <property type="entry name" value="P-loop_NTPase"/>
</dbReference>
<dbReference type="Proteomes" id="UP001519887">
    <property type="component" value="Unassembled WGS sequence"/>
</dbReference>
<keyword evidence="5" id="KW-1278">Translocase</keyword>
<dbReference type="Pfam" id="PF00005">
    <property type="entry name" value="ABC_tran"/>
    <property type="match status" value="1"/>
</dbReference>
<dbReference type="InterPro" id="IPR003439">
    <property type="entry name" value="ABC_transporter-like_ATP-bd"/>
</dbReference>
<evidence type="ECO:0000259" key="6">
    <source>
        <dbReference type="PROSITE" id="PS50893"/>
    </source>
</evidence>
<name>A0ABS7BVP6_9BACL</name>